<reference evidence="2" key="1">
    <citation type="submission" date="2022-09" db="EMBL/GenBank/DDBJ databases">
        <title>Eubacterium sp. LFL-14 isolated from human feces.</title>
        <authorList>
            <person name="Liu F."/>
        </authorList>
    </citation>
    <scope>NUCLEOTIDE SEQUENCE</scope>
    <source>
        <strain evidence="2">LFL-14</strain>
    </source>
</reference>
<protein>
    <submittedName>
        <fullName evidence="2">Uncharacterized protein</fullName>
    </submittedName>
</protein>
<evidence type="ECO:0000313" key="2">
    <source>
        <dbReference type="EMBL" id="MCT7398131.1"/>
    </source>
</evidence>
<sequence length="209" mass="23999">MKKKKELILGASLIVIIIAMAIVLVIINKDDKKEFEDVQVTTTVDESTKANDSSNTFMEETIIKCCYELRYIFAINEFDDISTVSVNKLAQYGLCHLYYNSLLDVPASDELEYRDASKKDIEAVLKSQFNVEGLNLEESDIYNKAEQKFEMWVPNYSQQITYDYTVTDNGDNLTINVVYYEDEVRSKVKSEATINVAKEGDLYYIKSLH</sequence>
<name>A0ABT2LZS0_9FIRM</name>
<keyword evidence="3" id="KW-1185">Reference proteome</keyword>
<accession>A0ABT2LZS0</accession>
<organism evidence="2 3">
    <name type="scientific">Eubacterium album</name>
    <dbReference type="NCBI Taxonomy" id="2978477"/>
    <lineage>
        <taxon>Bacteria</taxon>
        <taxon>Bacillati</taxon>
        <taxon>Bacillota</taxon>
        <taxon>Clostridia</taxon>
        <taxon>Eubacteriales</taxon>
        <taxon>Eubacteriaceae</taxon>
        <taxon>Eubacterium</taxon>
    </lineage>
</organism>
<dbReference type="EMBL" id="JAODBU010000003">
    <property type="protein sequence ID" value="MCT7398131.1"/>
    <property type="molecule type" value="Genomic_DNA"/>
</dbReference>
<evidence type="ECO:0000256" key="1">
    <source>
        <dbReference type="SAM" id="Phobius"/>
    </source>
</evidence>
<proteinExistence type="predicted"/>
<gene>
    <name evidence="2" type="ORF">N5B56_03390</name>
</gene>
<evidence type="ECO:0000313" key="3">
    <source>
        <dbReference type="Proteomes" id="UP001431199"/>
    </source>
</evidence>
<dbReference type="RefSeq" id="WP_260978387.1">
    <property type="nucleotide sequence ID" value="NZ_JAODBU010000003.1"/>
</dbReference>
<keyword evidence="1" id="KW-0472">Membrane</keyword>
<feature type="transmembrane region" description="Helical" evidence="1">
    <location>
        <begin position="7"/>
        <end position="27"/>
    </location>
</feature>
<keyword evidence="1" id="KW-0812">Transmembrane</keyword>
<comment type="caution">
    <text evidence="2">The sequence shown here is derived from an EMBL/GenBank/DDBJ whole genome shotgun (WGS) entry which is preliminary data.</text>
</comment>
<dbReference type="Proteomes" id="UP001431199">
    <property type="component" value="Unassembled WGS sequence"/>
</dbReference>
<keyword evidence="1" id="KW-1133">Transmembrane helix</keyword>